<feature type="transmembrane region" description="Helical" evidence="1">
    <location>
        <begin position="349"/>
        <end position="369"/>
    </location>
</feature>
<reference evidence="4 5" key="1">
    <citation type="journal article" date="2019" name="Commun. Biol.">
        <title>The bagworm genome reveals a unique fibroin gene that provides high tensile strength.</title>
        <authorList>
            <person name="Kono N."/>
            <person name="Nakamura H."/>
            <person name="Ohtoshi R."/>
            <person name="Tomita M."/>
            <person name="Numata K."/>
            <person name="Arakawa K."/>
        </authorList>
    </citation>
    <scope>NUCLEOTIDE SEQUENCE [LARGE SCALE GENOMIC DNA]</scope>
</reference>
<name>A0A4C1V389_EUMVA</name>
<feature type="transmembrane region" description="Helical" evidence="1">
    <location>
        <begin position="268"/>
        <end position="287"/>
    </location>
</feature>
<proteinExistence type="predicted"/>
<feature type="transmembrane region" description="Helical" evidence="1">
    <location>
        <begin position="445"/>
        <end position="465"/>
    </location>
</feature>
<gene>
    <name evidence="4" type="primary">wfs1</name>
    <name evidence="4" type="ORF">EVAR_23966_1</name>
</gene>
<feature type="transmembrane region" description="Helical" evidence="1">
    <location>
        <begin position="389"/>
        <end position="407"/>
    </location>
</feature>
<dbReference type="PANTHER" id="PTHR13098:SF3">
    <property type="entry name" value="WOLFRAMIN"/>
    <property type="match status" value="1"/>
</dbReference>
<dbReference type="EMBL" id="BGZK01000261">
    <property type="protein sequence ID" value="GBP32554.1"/>
    <property type="molecule type" value="Genomic_DNA"/>
</dbReference>
<protein>
    <submittedName>
        <fullName evidence="4">Wolframin</fullName>
    </submittedName>
</protein>
<dbReference type="OrthoDB" id="5865303at2759"/>
<evidence type="ECO:0000313" key="5">
    <source>
        <dbReference type="Proteomes" id="UP000299102"/>
    </source>
</evidence>
<dbReference type="Proteomes" id="UP000299102">
    <property type="component" value="Unassembled WGS sequence"/>
</dbReference>
<accession>A0A4C1V389</accession>
<evidence type="ECO:0000313" key="4">
    <source>
        <dbReference type="EMBL" id="GBP32554.1"/>
    </source>
</evidence>
<sequence>MLPNRTTPRKRWAVHDGPQGSLRRLRNQLAEDGCAESQVVLAKQLLEEKCELEADKVSNFKQALEWLICATEQGHPEARRLLHRSIRSGVISAENSCIVRAKACLTASRQEIVARKAARDLFNRLKRIHYKILSLSNGEQYITTAQLERRIREICTVTMKQDEAAEDSDTPSDNERVSALGLGHALEPSQLQAGDQPRANGTLPAPYCLQDEYPEPCPQDDIKNLTVENLVEAAVDYCQGELPLVSYDLTLTDPGTKALDHIPLLHRAFIHPIVFLQVLYLKLLYYFGNFSFSTDGNSIPDALALISLAINILAKYPYEKDTVVHRGWRFLDIHIQNYPSYILGNSIEFCLNARVFFTLLIPLILFFMARRSNWQGMFKYALPHCVTLSWLQMFVICSQGCTMYGLIRGTLGLACTFLFLPLIGVVTLVLPIFACLQYITLTKFLYITFMFLGLVLSLTVTCLLAKTEATKKLVTPIQLAIGFVALVYFGGQFLQSIDENNISNNILDLVGDKKSGFRTLLKNDFSDTDYDESYHISWDDYYSQCHSMSWFESNMAATQIKCAILDGTNVDWQGYIKEVTVKSVTNKWNDFAEILPGFLQEYFKCYYGEEYLNLCQSSESLHSAKDCEFMQNVARQTGRTCHLNNLNEIKLNVDQKSGLEQDEIKGEKHIGILMDAALVNTKM</sequence>
<dbReference type="InterPro" id="IPR045400">
    <property type="entry name" value="Wolframin_Cys-rich"/>
</dbReference>
<organism evidence="4 5">
    <name type="scientific">Eumeta variegata</name>
    <name type="common">Bagworm moth</name>
    <name type="synonym">Eumeta japonica</name>
    <dbReference type="NCBI Taxonomy" id="151549"/>
    <lineage>
        <taxon>Eukaryota</taxon>
        <taxon>Metazoa</taxon>
        <taxon>Ecdysozoa</taxon>
        <taxon>Arthropoda</taxon>
        <taxon>Hexapoda</taxon>
        <taxon>Insecta</taxon>
        <taxon>Pterygota</taxon>
        <taxon>Neoptera</taxon>
        <taxon>Endopterygota</taxon>
        <taxon>Lepidoptera</taxon>
        <taxon>Glossata</taxon>
        <taxon>Ditrysia</taxon>
        <taxon>Tineoidea</taxon>
        <taxon>Psychidae</taxon>
        <taxon>Oiketicinae</taxon>
        <taxon>Eumeta</taxon>
    </lineage>
</organism>
<dbReference type="InterPro" id="IPR026209">
    <property type="entry name" value="Wolframin_fam"/>
</dbReference>
<dbReference type="Pfam" id="PF20053">
    <property type="entry name" value="WC-rich"/>
    <property type="match status" value="1"/>
</dbReference>
<dbReference type="STRING" id="151549.A0A4C1V389"/>
<keyword evidence="1" id="KW-1133">Transmembrane helix</keyword>
<keyword evidence="5" id="KW-1185">Reference proteome</keyword>
<feature type="transmembrane region" description="Helical" evidence="1">
    <location>
        <begin position="477"/>
        <end position="494"/>
    </location>
</feature>
<feature type="domain" description="Wolframin EF-hand" evidence="2">
    <location>
        <begin position="114"/>
        <end position="238"/>
    </location>
</feature>
<evidence type="ECO:0000256" key="1">
    <source>
        <dbReference type="SAM" id="Phobius"/>
    </source>
</evidence>
<keyword evidence="1" id="KW-0812">Transmembrane</keyword>
<dbReference type="Pfam" id="PF19914">
    <property type="entry name" value="WEF-hand"/>
    <property type="match status" value="1"/>
</dbReference>
<dbReference type="GO" id="GO:0005789">
    <property type="term" value="C:endoplasmic reticulum membrane"/>
    <property type="evidence" value="ECO:0007669"/>
    <property type="project" value="TreeGrafter"/>
</dbReference>
<dbReference type="GO" id="GO:0030968">
    <property type="term" value="P:endoplasmic reticulum unfolded protein response"/>
    <property type="evidence" value="ECO:0007669"/>
    <property type="project" value="TreeGrafter"/>
</dbReference>
<comment type="caution">
    <text evidence="4">The sequence shown here is derived from an EMBL/GenBank/DDBJ whole genome shotgun (WGS) entry which is preliminary data.</text>
</comment>
<evidence type="ECO:0000259" key="2">
    <source>
        <dbReference type="Pfam" id="PF19914"/>
    </source>
</evidence>
<dbReference type="GO" id="GO:0055074">
    <property type="term" value="P:calcium ion homeostasis"/>
    <property type="evidence" value="ECO:0007669"/>
    <property type="project" value="TreeGrafter"/>
</dbReference>
<dbReference type="AlphaFoldDB" id="A0A4C1V389"/>
<feature type="domain" description="Wolframin cysteine-rich" evidence="3">
    <location>
        <begin position="538"/>
        <end position="645"/>
    </location>
</feature>
<keyword evidence="1" id="KW-0472">Membrane</keyword>
<dbReference type="PRINTS" id="PR02060">
    <property type="entry name" value="WOLFFAMILY"/>
</dbReference>
<dbReference type="PANTHER" id="PTHR13098">
    <property type="entry name" value="WOLFRAMIN"/>
    <property type="match status" value="1"/>
</dbReference>
<evidence type="ECO:0000259" key="3">
    <source>
        <dbReference type="Pfam" id="PF20053"/>
    </source>
</evidence>
<feature type="transmembrane region" description="Helical" evidence="1">
    <location>
        <begin position="414"/>
        <end position="439"/>
    </location>
</feature>
<dbReference type="InterPro" id="IPR045460">
    <property type="entry name" value="Wolframin_EF-hand"/>
</dbReference>